<gene>
    <name evidence="8" type="primary">CSON005732</name>
</gene>
<dbReference type="EMBL" id="UFQT01000222">
    <property type="protein sequence ID" value="SSX21966.1"/>
    <property type="molecule type" value="Genomic_DNA"/>
</dbReference>
<evidence type="ECO:0000313" key="8">
    <source>
        <dbReference type="EMBL" id="SSX01586.1"/>
    </source>
</evidence>
<keyword evidence="2" id="KW-0963">Cytoplasm</keyword>
<keyword evidence="4" id="KW-0206">Cytoskeleton</keyword>
<accession>A0A336K9F6</accession>
<dbReference type="AlphaFoldDB" id="A0A336K9F6"/>
<evidence type="ECO:0000256" key="7">
    <source>
        <dbReference type="ARBA" id="ARBA00039274"/>
    </source>
</evidence>
<evidence type="ECO:0000256" key="5">
    <source>
        <dbReference type="ARBA" id="ARBA00023273"/>
    </source>
</evidence>
<dbReference type="GO" id="GO:0036038">
    <property type="term" value="C:MKS complex"/>
    <property type="evidence" value="ECO:0007669"/>
    <property type="project" value="TreeGrafter"/>
</dbReference>
<proteinExistence type="inferred from homology"/>
<comment type="subcellular location">
    <subcellularLocation>
        <location evidence="1">Cytoplasm</location>
        <location evidence="1">Cytoskeleton</location>
        <location evidence="1">Cilium basal body</location>
    </subcellularLocation>
</comment>
<reference evidence="8" key="1">
    <citation type="submission" date="2018-04" db="EMBL/GenBank/DDBJ databases">
        <authorList>
            <person name="Go L.Y."/>
            <person name="Mitchell J.A."/>
        </authorList>
    </citation>
    <scope>NUCLEOTIDE SEQUENCE</scope>
    <source>
        <tissue evidence="8">Whole organism</tissue>
    </source>
</reference>
<evidence type="ECO:0000256" key="4">
    <source>
        <dbReference type="ARBA" id="ARBA00023212"/>
    </source>
</evidence>
<dbReference type="VEuPathDB" id="VectorBase:CSON005732"/>
<comment type="similarity">
    <text evidence="6">Belongs to the B9D family.</text>
</comment>
<evidence type="ECO:0000256" key="6">
    <source>
        <dbReference type="ARBA" id="ARBA00038411"/>
    </source>
</evidence>
<dbReference type="Pfam" id="PF07162">
    <property type="entry name" value="B9-C2"/>
    <property type="match status" value="1"/>
</dbReference>
<dbReference type="EMBL" id="UFQS01000222">
    <property type="protein sequence ID" value="SSX01586.1"/>
    <property type="molecule type" value="Genomic_DNA"/>
</dbReference>
<name>A0A336K9F6_CULSO</name>
<protein>
    <recommendedName>
        <fullName evidence="7">B9 domain-containing protein 1</fullName>
    </recommendedName>
</protein>
<dbReference type="PROSITE" id="PS51381">
    <property type="entry name" value="C2_B9"/>
    <property type="match status" value="1"/>
</dbReference>
<dbReference type="PANTHER" id="PTHR12968:SF1">
    <property type="entry name" value="B9 DOMAIN-CONTAINING PROTEIN 1"/>
    <property type="match status" value="1"/>
</dbReference>
<evidence type="ECO:0000256" key="1">
    <source>
        <dbReference type="ARBA" id="ARBA00004120"/>
    </source>
</evidence>
<sequence>MSHNRKHDNDDRPFDVLHDKSMISDNYFHLNVSGQIKYAYFPLGPDGSSIFCRYDVISGPDWEIVSGLKSGITQIAQPGSRMEIVTFNMPIEFTFKSTNPHGWPQIIFSVYGSNWWRCETSRGYARCHVPLAGSSREIRAPLLIARCKNVWAAIVNWFSGRNPELKDPKVLGDGSKAKGLSTQSYGEIIVQLQSVCRGGTKMGLDWGQQLS</sequence>
<evidence type="ECO:0000313" key="9">
    <source>
        <dbReference type="EMBL" id="SSX21966.1"/>
    </source>
</evidence>
<dbReference type="OMA" id="NMPIEVT"/>
<evidence type="ECO:0000256" key="2">
    <source>
        <dbReference type="ARBA" id="ARBA00022490"/>
    </source>
</evidence>
<keyword evidence="3" id="KW-0970">Cilium biogenesis/degradation</keyword>
<dbReference type="InterPro" id="IPR010796">
    <property type="entry name" value="C2_B9-type_dom"/>
</dbReference>
<evidence type="ECO:0000256" key="3">
    <source>
        <dbReference type="ARBA" id="ARBA00022794"/>
    </source>
</evidence>
<reference evidence="9" key="2">
    <citation type="submission" date="2018-07" db="EMBL/GenBank/DDBJ databases">
        <authorList>
            <person name="Quirk P.G."/>
            <person name="Krulwich T.A."/>
        </authorList>
    </citation>
    <scope>NUCLEOTIDE SEQUENCE</scope>
</reference>
<dbReference type="PANTHER" id="PTHR12968">
    <property type="entry name" value="B9 DOMAIN-CONTAINING"/>
    <property type="match status" value="1"/>
</dbReference>
<keyword evidence="5" id="KW-0966">Cell projection</keyword>
<dbReference type="GO" id="GO:0060271">
    <property type="term" value="P:cilium assembly"/>
    <property type="evidence" value="ECO:0007669"/>
    <property type="project" value="TreeGrafter"/>
</dbReference>
<organism evidence="8">
    <name type="scientific">Culicoides sonorensis</name>
    <name type="common">Biting midge</name>
    <dbReference type="NCBI Taxonomy" id="179676"/>
    <lineage>
        <taxon>Eukaryota</taxon>
        <taxon>Metazoa</taxon>
        <taxon>Ecdysozoa</taxon>
        <taxon>Arthropoda</taxon>
        <taxon>Hexapoda</taxon>
        <taxon>Insecta</taxon>
        <taxon>Pterygota</taxon>
        <taxon>Neoptera</taxon>
        <taxon>Endopterygota</taxon>
        <taxon>Diptera</taxon>
        <taxon>Nematocera</taxon>
        <taxon>Chironomoidea</taxon>
        <taxon>Ceratopogonidae</taxon>
        <taxon>Ceratopogoninae</taxon>
        <taxon>Culicoides</taxon>
        <taxon>Monoculicoides</taxon>
    </lineage>
</organism>